<keyword evidence="3" id="KW-0808">Transferase</keyword>
<dbReference type="InterPro" id="IPR036477">
    <property type="entry name" value="Formyl_transf_N_sf"/>
</dbReference>
<feature type="domain" description="Formyl transferase N-terminal" evidence="2">
    <location>
        <begin position="1"/>
        <end position="140"/>
    </location>
</feature>
<dbReference type="InterPro" id="IPR041711">
    <property type="entry name" value="Met-tRNA-FMT_N"/>
</dbReference>
<dbReference type="EMBL" id="LIZT01000127">
    <property type="protein sequence ID" value="KPJ48295.1"/>
    <property type="molecule type" value="Genomic_DNA"/>
</dbReference>
<accession>A0A0S7WDR5</accession>
<feature type="non-terminal residue" evidence="3">
    <location>
        <position position="140"/>
    </location>
</feature>
<dbReference type="Proteomes" id="UP000051124">
    <property type="component" value="Unassembled WGS sequence"/>
</dbReference>
<protein>
    <recommendedName>
        <fullName evidence="1">methionyl-tRNA formyltransferase</fullName>
        <ecNumber evidence="1">2.1.2.9</ecNumber>
    </recommendedName>
</protein>
<dbReference type="Pfam" id="PF00551">
    <property type="entry name" value="Formyl_trans_N"/>
    <property type="match status" value="1"/>
</dbReference>
<name>A0A0S7WDR5_UNCT6</name>
<sequence>MNIVFMGTPRFAAVALERLLHAGEEICLVVSQPDRERGRGRKLAPTPVKEVAMNYGVRLEQPVTPKLPHFVDLLTGISPELIVVVSYGHILKSNILTLPKRGCVNVHPSLLPKYRGAAPMQWTIIRGEVETGVTTFFMND</sequence>
<dbReference type="EC" id="2.1.2.9" evidence="1"/>
<dbReference type="GO" id="GO:0005829">
    <property type="term" value="C:cytosol"/>
    <property type="evidence" value="ECO:0007669"/>
    <property type="project" value="TreeGrafter"/>
</dbReference>
<proteinExistence type="predicted"/>
<dbReference type="SUPFAM" id="SSF53328">
    <property type="entry name" value="Formyltransferase"/>
    <property type="match status" value="1"/>
</dbReference>
<dbReference type="PANTHER" id="PTHR11138:SF5">
    <property type="entry name" value="METHIONYL-TRNA FORMYLTRANSFERASE, MITOCHONDRIAL"/>
    <property type="match status" value="1"/>
</dbReference>
<dbReference type="CDD" id="cd08646">
    <property type="entry name" value="FMT_core_Met-tRNA-FMT_N"/>
    <property type="match status" value="1"/>
</dbReference>
<dbReference type="AlphaFoldDB" id="A0A0S7WDR5"/>
<evidence type="ECO:0000259" key="2">
    <source>
        <dbReference type="Pfam" id="PF00551"/>
    </source>
</evidence>
<reference evidence="3 4" key="1">
    <citation type="journal article" date="2015" name="Microbiome">
        <title>Genomic resolution of linkages in carbon, nitrogen, and sulfur cycling among widespread estuary sediment bacteria.</title>
        <authorList>
            <person name="Baker B.J."/>
            <person name="Lazar C.S."/>
            <person name="Teske A.P."/>
            <person name="Dick G.J."/>
        </authorList>
    </citation>
    <scope>NUCLEOTIDE SEQUENCE [LARGE SCALE GENOMIC DNA]</scope>
    <source>
        <strain evidence="3">DG_26</strain>
    </source>
</reference>
<gene>
    <name evidence="3" type="ORF">AMJ40_07725</name>
</gene>
<dbReference type="InterPro" id="IPR002376">
    <property type="entry name" value="Formyl_transf_N"/>
</dbReference>
<dbReference type="GO" id="GO:0004479">
    <property type="term" value="F:methionyl-tRNA formyltransferase activity"/>
    <property type="evidence" value="ECO:0007669"/>
    <property type="project" value="UniProtKB-EC"/>
</dbReference>
<comment type="caution">
    <text evidence="3">The sequence shown here is derived from an EMBL/GenBank/DDBJ whole genome shotgun (WGS) entry which is preliminary data.</text>
</comment>
<dbReference type="PANTHER" id="PTHR11138">
    <property type="entry name" value="METHIONYL-TRNA FORMYLTRANSFERASE"/>
    <property type="match status" value="1"/>
</dbReference>
<dbReference type="Gene3D" id="3.40.50.170">
    <property type="entry name" value="Formyl transferase, N-terminal domain"/>
    <property type="match status" value="1"/>
</dbReference>
<evidence type="ECO:0000256" key="1">
    <source>
        <dbReference type="ARBA" id="ARBA00012261"/>
    </source>
</evidence>
<organism evidence="3 4">
    <name type="scientific">candidate division TA06 bacterium DG_26</name>
    <dbReference type="NCBI Taxonomy" id="1703771"/>
    <lineage>
        <taxon>Bacteria</taxon>
        <taxon>Bacteria division TA06</taxon>
    </lineage>
</organism>
<evidence type="ECO:0000313" key="3">
    <source>
        <dbReference type="EMBL" id="KPJ48295.1"/>
    </source>
</evidence>
<evidence type="ECO:0000313" key="4">
    <source>
        <dbReference type="Proteomes" id="UP000051124"/>
    </source>
</evidence>